<evidence type="ECO:0000313" key="13">
    <source>
        <dbReference type="EMBL" id="BBH54494.1"/>
    </source>
</evidence>
<dbReference type="CDD" id="cd00830">
    <property type="entry name" value="KAS_III"/>
    <property type="match status" value="1"/>
</dbReference>
<dbReference type="Proteomes" id="UP000291236">
    <property type="component" value="Chromosome"/>
</dbReference>
<protein>
    <submittedName>
        <fullName evidence="13">Ketoacyl-ACP synthase III</fullName>
    </submittedName>
</protein>
<name>A0A4P2VQD8_FLUSA</name>
<dbReference type="PANTHER" id="PTHR34069:SF2">
    <property type="entry name" value="BETA-KETOACYL-[ACYL-CARRIER-PROTEIN] SYNTHASE III"/>
    <property type="match status" value="1"/>
</dbReference>
<comment type="similarity">
    <text evidence="2">Belongs to the thiolase-like superfamily. FabH family.</text>
</comment>
<dbReference type="AlphaFoldDB" id="A0A4P2VQD8"/>
<gene>
    <name evidence="13" type="ORF">JCM31447_29650</name>
</gene>
<keyword evidence="8" id="KW-0275">Fatty acid biosynthesis</keyword>
<dbReference type="SUPFAM" id="SSF53901">
    <property type="entry name" value="Thiolase-like"/>
    <property type="match status" value="1"/>
</dbReference>
<evidence type="ECO:0000259" key="11">
    <source>
        <dbReference type="Pfam" id="PF08541"/>
    </source>
</evidence>
<feature type="domain" description="Beta-ketoacyl-[acyl-carrier-protein] synthase III C-terminal" evidence="11">
    <location>
        <begin position="256"/>
        <end position="343"/>
    </location>
</feature>
<evidence type="ECO:0000256" key="8">
    <source>
        <dbReference type="ARBA" id="ARBA00023160"/>
    </source>
</evidence>
<evidence type="ECO:0000256" key="4">
    <source>
        <dbReference type="ARBA" id="ARBA00022516"/>
    </source>
</evidence>
<evidence type="ECO:0000313" key="14">
    <source>
        <dbReference type="Proteomes" id="UP000291236"/>
    </source>
</evidence>
<proteinExistence type="inferred from homology"/>
<evidence type="ECO:0000259" key="12">
    <source>
        <dbReference type="Pfam" id="PF08545"/>
    </source>
</evidence>
<evidence type="ECO:0000256" key="7">
    <source>
        <dbReference type="ARBA" id="ARBA00023098"/>
    </source>
</evidence>
<evidence type="ECO:0000256" key="10">
    <source>
        <dbReference type="ARBA" id="ARBA00023315"/>
    </source>
</evidence>
<keyword evidence="14" id="KW-1185">Reference proteome</keyword>
<dbReference type="EMBL" id="AP019368">
    <property type="protein sequence ID" value="BBH54494.1"/>
    <property type="molecule type" value="Genomic_DNA"/>
</dbReference>
<comment type="pathway">
    <text evidence="1">Lipid metabolism.</text>
</comment>
<dbReference type="Pfam" id="PF08545">
    <property type="entry name" value="ACP_syn_III"/>
    <property type="match status" value="1"/>
</dbReference>
<keyword evidence="7" id="KW-0443">Lipid metabolism</keyword>
<dbReference type="Gene3D" id="3.40.47.10">
    <property type="match status" value="1"/>
</dbReference>
<keyword evidence="6" id="KW-0276">Fatty acid metabolism</keyword>
<evidence type="ECO:0000256" key="3">
    <source>
        <dbReference type="ARBA" id="ARBA00022490"/>
    </source>
</evidence>
<reference evidence="13 14" key="1">
    <citation type="submission" date="2018-12" db="EMBL/GenBank/DDBJ databases">
        <title>Rubrispira sanarue gen. nov., sp., nov., a member of the order Silvanigrellales, isolated from a brackish lake in Hamamatsu Japan.</title>
        <authorList>
            <person name="Maejima Y."/>
            <person name="Iino T."/>
            <person name="Muraguchi Y."/>
            <person name="Fukuda K."/>
            <person name="Nojiri H."/>
            <person name="Ohkuma M."/>
            <person name="Moriuchi R."/>
            <person name="Dohra H."/>
            <person name="Kimbara K."/>
            <person name="Shintani M."/>
        </authorList>
    </citation>
    <scope>NUCLEOTIDE SEQUENCE [LARGE SCALE GENOMIC DNA]</scope>
    <source>
        <strain evidence="13 14">RF1110005</strain>
    </source>
</reference>
<keyword evidence="3" id="KW-0963">Cytoplasm</keyword>
<evidence type="ECO:0000256" key="1">
    <source>
        <dbReference type="ARBA" id="ARBA00005189"/>
    </source>
</evidence>
<dbReference type="PANTHER" id="PTHR34069">
    <property type="entry name" value="3-OXOACYL-[ACYL-CARRIER-PROTEIN] SYNTHASE 3"/>
    <property type="match status" value="1"/>
</dbReference>
<keyword evidence="10" id="KW-0012">Acyltransferase</keyword>
<dbReference type="GO" id="GO:0004315">
    <property type="term" value="F:3-oxoacyl-[acyl-carrier-protein] synthase activity"/>
    <property type="evidence" value="ECO:0007669"/>
    <property type="project" value="InterPro"/>
</dbReference>
<evidence type="ECO:0000256" key="6">
    <source>
        <dbReference type="ARBA" id="ARBA00022832"/>
    </source>
</evidence>
<dbReference type="InterPro" id="IPR004655">
    <property type="entry name" value="FabH"/>
</dbReference>
<keyword evidence="5" id="KW-0808">Transferase</keyword>
<dbReference type="RefSeq" id="WP_130612338.1">
    <property type="nucleotide sequence ID" value="NZ_AP019368.1"/>
</dbReference>
<dbReference type="NCBIfam" id="NF006829">
    <property type="entry name" value="PRK09352.1"/>
    <property type="match status" value="1"/>
</dbReference>
<dbReference type="GO" id="GO:0044550">
    <property type="term" value="P:secondary metabolite biosynthetic process"/>
    <property type="evidence" value="ECO:0007669"/>
    <property type="project" value="TreeGrafter"/>
</dbReference>
<accession>A0A4P2VQD8</accession>
<dbReference type="InterPro" id="IPR013751">
    <property type="entry name" value="ACP_syn_III_N"/>
</dbReference>
<dbReference type="NCBIfam" id="TIGR00747">
    <property type="entry name" value="fabH"/>
    <property type="match status" value="1"/>
</dbReference>
<feature type="domain" description="Beta-ketoacyl-[acyl-carrier-protein] synthase III N-terminal" evidence="12">
    <location>
        <begin position="110"/>
        <end position="176"/>
    </location>
</feature>
<dbReference type="Pfam" id="PF08541">
    <property type="entry name" value="ACP_syn_III_C"/>
    <property type="match status" value="1"/>
</dbReference>
<dbReference type="KEGG" id="sbf:JCM31447_29650"/>
<dbReference type="OrthoDB" id="9815506at2"/>
<keyword evidence="9" id="KW-0511">Multifunctional enzyme</keyword>
<keyword evidence="4" id="KW-0444">Lipid biosynthesis</keyword>
<organism evidence="13 14">
    <name type="scientific">Fluviispira sanaruensis</name>
    <dbReference type="NCBI Taxonomy" id="2493639"/>
    <lineage>
        <taxon>Bacteria</taxon>
        <taxon>Pseudomonadati</taxon>
        <taxon>Bdellovibrionota</taxon>
        <taxon>Oligoflexia</taxon>
        <taxon>Silvanigrellales</taxon>
        <taxon>Silvanigrellaceae</taxon>
        <taxon>Fluviispira</taxon>
    </lineage>
</organism>
<sequence>MAKQYKMVMTHFSKYLPPGKVTNNDLSKLMDTNDAWITERSGIRERRFVEESVSTSDLGIEAVKNVLAASNLKPSDFDYIIASTLSPDYYFPGIAPIIQHKLGFPTIPAIDIRVQCSAFVYSTQMAEAMIKSGQYKRILLVFSDVQSKMLDLTTKGRNVAVLFGDGAAAVVCEAVECSEKEMPTVQNNISGVIDTILGSDGVGAELLLTRSPGTATKGFMNSEAMENGDWHPTMEGRSVFKHAVTRMCEVAETLMKRHNISANDLACLVPHQANLRISEMVREKMELPKEKVFNNIHCYGNTTSATIPICINEALEQGRLKKGDLILTVAFGAGFTWGGSLIRL</sequence>
<evidence type="ECO:0000256" key="5">
    <source>
        <dbReference type="ARBA" id="ARBA00022679"/>
    </source>
</evidence>
<evidence type="ECO:0000256" key="9">
    <source>
        <dbReference type="ARBA" id="ARBA00023268"/>
    </source>
</evidence>
<dbReference type="InterPro" id="IPR016039">
    <property type="entry name" value="Thiolase-like"/>
</dbReference>
<evidence type="ECO:0000256" key="2">
    <source>
        <dbReference type="ARBA" id="ARBA00008642"/>
    </source>
</evidence>
<dbReference type="GO" id="GO:0006633">
    <property type="term" value="P:fatty acid biosynthetic process"/>
    <property type="evidence" value="ECO:0007669"/>
    <property type="project" value="UniProtKB-KW"/>
</dbReference>
<dbReference type="InterPro" id="IPR013747">
    <property type="entry name" value="ACP_syn_III_C"/>
</dbReference>